<evidence type="ECO:0000313" key="3">
    <source>
        <dbReference type="Proteomes" id="UP000255528"/>
    </source>
</evidence>
<organism evidence="2 3">
    <name type="scientific">Buttiauxella agrestis</name>
    <dbReference type="NCBI Taxonomy" id="82977"/>
    <lineage>
        <taxon>Bacteria</taxon>
        <taxon>Pseudomonadati</taxon>
        <taxon>Pseudomonadota</taxon>
        <taxon>Gammaproteobacteria</taxon>
        <taxon>Enterobacterales</taxon>
        <taxon>Enterobacteriaceae</taxon>
        <taxon>Buttiauxella</taxon>
    </lineage>
</organism>
<evidence type="ECO:0000313" key="2">
    <source>
        <dbReference type="EMBL" id="SUY92865.1"/>
    </source>
</evidence>
<proteinExistence type="predicted"/>
<dbReference type="EMBL" id="UIGI01000002">
    <property type="protein sequence ID" value="SUY92865.1"/>
    <property type="molecule type" value="Genomic_DNA"/>
</dbReference>
<feature type="transmembrane region" description="Helical" evidence="1">
    <location>
        <begin position="47"/>
        <end position="80"/>
    </location>
</feature>
<accession>A0A381KQC9</accession>
<protein>
    <submittedName>
        <fullName evidence="2">Uncharacterized protein</fullName>
    </submittedName>
</protein>
<dbReference type="RefSeq" id="WP_115632095.1">
    <property type="nucleotide sequence ID" value="NZ_UIGI01000002.1"/>
</dbReference>
<gene>
    <name evidence="2" type="ORF">NCTC12119_04895</name>
</gene>
<dbReference type="Proteomes" id="UP000255528">
    <property type="component" value="Unassembled WGS sequence"/>
</dbReference>
<keyword evidence="1" id="KW-0812">Transmembrane</keyword>
<keyword evidence="1" id="KW-0472">Membrane</keyword>
<keyword evidence="1" id="KW-1133">Transmembrane helix</keyword>
<name>A0A381KQC9_9ENTR</name>
<sequence length="169" mass="19206">MQHEKPTATEVETTLAMITNTVDSYRSKVPATHFEKGWYQWDLTTQIIFYVFVIVCFFGNDMGDAVVGGVLASLIVYAIYGQFRGGTKLRIVTWRPGYAFWVGDNISDADLVYLGQNRFIKEWLINRLKNSTVPTYTQLNNATDSITNIISGHRKSAELKRIQRVISSN</sequence>
<evidence type="ECO:0000256" key="1">
    <source>
        <dbReference type="SAM" id="Phobius"/>
    </source>
</evidence>
<reference evidence="2 3" key="1">
    <citation type="submission" date="2018-06" db="EMBL/GenBank/DDBJ databases">
        <authorList>
            <consortium name="Pathogen Informatics"/>
            <person name="Doyle S."/>
        </authorList>
    </citation>
    <scope>NUCLEOTIDE SEQUENCE [LARGE SCALE GENOMIC DNA]</scope>
    <source>
        <strain evidence="2 3">NCTC12119</strain>
    </source>
</reference>
<dbReference type="AlphaFoldDB" id="A0A381KQC9"/>